<dbReference type="EMBL" id="FCNY02000017">
    <property type="protein sequence ID" value="SAL61276.1"/>
    <property type="molecule type" value="Genomic_DNA"/>
</dbReference>
<feature type="domain" description="Alpha/beta hydrolase fold-3" evidence="3">
    <location>
        <begin position="80"/>
        <end position="273"/>
    </location>
</feature>
<dbReference type="InterPro" id="IPR013094">
    <property type="entry name" value="AB_hydrolase_3"/>
</dbReference>
<evidence type="ECO:0000313" key="4">
    <source>
        <dbReference type="EMBL" id="SAL61276.1"/>
    </source>
</evidence>
<name>A0A158IXG4_CABCO</name>
<dbReference type="GO" id="GO:0004806">
    <property type="term" value="F:triacylglycerol lipase activity"/>
    <property type="evidence" value="ECO:0007669"/>
    <property type="project" value="TreeGrafter"/>
</dbReference>
<dbReference type="InterPro" id="IPR050300">
    <property type="entry name" value="GDXG_lipolytic_enzyme"/>
</dbReference>
<evidence type="ECO:0000256" key="1">
    <source>
        <dbReference type="ARBA" id="ARBA00010515"/>
    </source>
</evidence>
<organism evidence="4 5">
    <name type="scientific">Caballeronia cordobensis</name>
    <name type="common">Burkholderia cordobensis</name>
    <dbReference type="NCBI Taxonomy" id="1353886"/>
    <lineage>
        <taxon>Bacteria</taxon>
        <taxon>Pseudomonadati</taxon>
        <taxon>Pseudomonadota</taxon>
        <taxon>Betaproteobacteria</taxon>
        <taxon>Burkholderiales</taxon>
        <taxon>Burkholderiaceae</taxon>
        <taxon>Caballeronia</taxon>
    </lineage>
</organism>
<keyword evidence="5" id="KW-1185">Reference proteome</keyword>
<protein>
    <submittedName>
        <fullName evidence="4">Alpha/beta hydrolase domain-containing protein</fullName>
    </submittedName>
</protein>
<evidence type="ECO:0000256" key="2">
    <source>
        <dbReference type="ARBA" id="ARBA00022801"/>
    </source>
</evidence>
<dbReference type="SUPFAM" id="SSF53474">
    <property type="entry name" value="alpha/beta-Hydrolases"/>
    <property type="match status" value="1"/>
</dbReference>
<dbReference type="RefSeq" id="WP_053570840.1">
    <property type="nucleotide sequence ID" value="NZ_FCNY02000017.1"/>
</dbReference>
<dbReference type="InterPro" id="IPR029058">
    <property type="entry name" value="AB_hydrolase_fold"/>
</dbReference>
<evidence type="ECO:0000259" key="3">
    <source>
        <dbReference type="Pfam" id="PF07859"/>
    </source>
</evidence>
<dbReference type="AlphaFoldDB" id="A0A158IXG4"/>
<reference evidence="5" key="1">
    <citation type="submission" date="2016-01" db="EMBL/GenBank/DDBJ databases">
        <authorList>
            <person name="Peeters C."/>
        </authorList>
    </citation>
    <scope>NUCLEOTIDE SEQUENCE [LARGE SCALE GENOMIC DNA]</scope>
</reference>
<dbReference type="Gene3D" id="3.40.50.1820">
    <property type="entry name" value="alpha/beta hydrolase"/>
    <property type="match status" value="1"/>
</dbReference>
<comment type="similarity">
    <text evidence="1">Belongs to the 'GDXG' lipolytic enzyme family.</text>
</comment>
<dbReference type="PANTHER" id="PTHR48081">
    <property type="entry name" value="AB HYDROLASE SUPERFAMILY PROTEIN C4A8.06C"/>
    <property type="match status" value="1"/>
</dbReference>
<keyword evidence="2 4" id="KW-0378">Hydrolase</keyword>
<proteinExistence type="inferred from homology"/>
<dbReference type="Proteomes" id="UP000054740">
    <property type="component" value="Unassembled WGS sequence"/>
</dbReference>
<dbReference type="Pfam" id="PF07859">
    <property type="entry name" value="Abhydrolase_3"/>
    <property type="match status" value="1"/>
</dbReference>
<accession>A0A158IXG4</accession>
<gene>
    <name evidence="4" type="ORF">AWB70_05555</name>
</gene>
<evidence type="ECO:0000313" key="5">
    <source>
        <dbReference type="Proteomes" id="UP000054740"/>
    </source>
</evidence>
<sequence length="301" mass="32055">MTPSDVFPLSDADREALPALHDMFRRFWSGPLAQAAPRVAYDAFFAATPPLAGVALHPSTDPSLPGWVCVPEQAIGDQALLYLHGGAYAMGTAPAYRGFVSQIAARTRRTIFILEYPLAPETALPAAIGLAAGAVERLRERYGTVGVIGDSAGGGLTLATLAQTGKAAAAVVFSPWTDLTLSGASLRERAASERLLDERALRAAARGYLGGAAADDPRASPLFGIPDALPPLLVQVGADEILYDDARRYAERAHARGHDVTLQEWTGMPHVFQQNVEQLEAARHALDLAAAFLERHMARRG</sequence>
<dbReference type="PANTHER" id="PTHR48081:SF30">
    <property type="entry name" value="ACETYL-HYDROLASE LIPR-RELATED"/>
    <property type="match status" value="1"/>
</dbReference>